<evidence type="ECO:0000256" key="1">
    <source>
        <dbReference type="PROSITE-ProRule" id="PRU00339"/>
    </source>
</evidence>
<evidence type="ECO:0000256" key="3">
    <source>
        <dbReference type="SAM" id="SignalP"/>
    </source>
</evidence>
<keyword evidence="3" id="KW-0732">Signal</keyword>
<dbReference type="PROSITE" id="PS50005">
    <property type="entry name" value="TPR"/>
    <property type="match status" value="1"/>
</dbReference>
<feature type="coiled-coil region" evidence="2">
    <location>
        <begin position="469"/>
        <end position="531"/>
    </location>
</feature>
<dbReference type="Proteomes" id="UP000236449">
    <property type="component" value="Unassembled WGS sequence"/>
</dbReference>
<dbReference type="OrthoDB" id="5900357at2"/>
<protein>
    <submittedName>
        <fullName evidence="4">Uncharacterized protein</fullName>
    </submittedName>
</protein>
<gene>
    <name evidence="4" type="ORF">C1N32_03255</name>
</gene>
<accession>A0A2J8I690</accession>
<dbReference type="SMART" id="SM00028">
    <property type="entry name" value="TPR"/>
    <property type="match status" value="3"/>
</dbReference>
<sequence>MGCIRWKRWFSLALFFFSVFSQAATYSSPTLNEAESLIEISPQQAKELTSEYLTVRKMAEKSEQNPSTVARDETDSRLRTPASTVAAMKILAQAEFNLGYPIAAFRLLDDAFNTAQEFNLPYLQLEIQLLQIRLRWLDNDDVTDAREKLRDITQQYESIRSKDFPARGIGYKIKLLRAEIASKANDVELANKLFIELKEDLEFIQSEDTKIDYHIMVGSHYLDHERYNLALSELLIAYWSSIESNSSARLARTNTLLAQLFFERRVLDKALVHLSEAADFYDNYEKSPKLAMVLKRMGDVYFDLGKYNLALVNYFNVIDHENNNNNIESVIGTRLSLAATYIHLYNYPLAEQYLQRAEDLLQYADIPHLKGKAALLNASLAYHQHRSEQVILNAQKALVISQSIANQDIEQQAYRLLSQGYEQLGKHSLALEAMKRSYVLESLHQEKLNQISEDAFRQQKEFVEQTLHLVGQEKELKETKRQYSKLQKLTFTLFIVAGALFLLVLRRSYVIQTQNEEIEELNNNLFTHSRSRLRNLRMLNAKLPKSLQRSSQNYELWHVGELIHEPLNDRLRFAMIDVPFLRNMYLQHGYTAGLELERAFGEYLKSKIDEPTRLYHFSDSNLLFIEPSTDRDSPPEEMFEKIQQWIREFQPERKINRIIRMGITDYPFLPRAYTAINDKELLDILLMATSAARELSMKENCSHWVYLKAIDNAPAASFASSNMRKSCKHAINQGLIKVHSSHNNEENIKKILKDG</sequence>
<evidence type="ECO:0000313" key="4">
    <source>
        <dbReference type="EMBL" id="PNI06029.1"/>
    </source>
</evidence>
<dbReference type="SUPFAM" id="SSF48452">
    <property type="entry name" value="TPR-like"/>
    <property type="match status" value="2"/>
</dbReference>
<dbReference type="Gene3D" id="1.25.40.10">
    <property type="entry name" value="Tetratricopeptide repeat domain"/>
    <property type="match status" value="2"/>
</dbReference>
<evidence type="ECO:0000256" key="2">
    <source>
        <dbReference type="SAM" id="Coils"/>
    </source>
</evidence>
<dbReference type="EMBL" id="POSK01000002">
    <property type="protein sequence ID" value="PNI06029.1"/>
    <property type="molecule type" value="Genomic_DNA"/>
</dbReference>
<dbReference type="AlphaFoldDB" id="A0A2J8I690"/>
<name>A0A2J8I690_VIBDI</name>
<dbReference type="InterPro" id="IPR011990">
    <property type="entry name" value="TPR-like_helical_dom_sf"/>
</dbReference>
<organism evidence="4 5">
    <name type="scientific">Vibrio diazotrophicus</name>
    <dbReference type="NCBI Taxonomy" id="685"/>
    <lineage>
        <taxon>Bacteria</taxon>
        <taxon>Pseudomonadati</taxon>
        <taxon>Pseudomonadota</taxon>
        <taxon>Gammaproteobacteria</taxon>
        <taxon>Vibrionales</taxon>
        <taxon>Vibrionaceae</taxon>
        <taxon>Vibrio</taxon>
    </lineage>
</organism>
<feature type="chain" id="PRO_5014418172" evidence="3">
    <location>
        <begin position="24"/>
        <end position="755"/>
    </location>
</feature>
<keyword evidence="1" id="KW-0802">TPR repeat</keyword>
<evidence type="ECO:0000313" key="5">
    <source>
        <dbReference type="Proteomes" id="UP000236449"/>
    </source>
</evidence>
<dbReference type="InterPro" id="IPR019734">
    <property type="entry name" value="TPR_rpt"/>
</dbReference>
<proteinExistence type="predicted"/>
<comment type="caution">
    <text evidence="4">The sequence shown here is derived from an EMBL/GenBank/DDBJ whole genome shotgun (WGS) entry which is preliminary data.</text>
</comment>
<feature type="signal peptide" evidence="3">
    <location>
        <begin position="1"/>
        <end position="23"/>
    </location>
</feature>
<keyword evidence="2" id="KW-0175">Coiled coil</keyword>
<feature type="repeat" description="TPR" evidence="1">
    <location>
        <begin position="291"/>
        <end position="324"/>
    </location>
</feature>
<reference evidence="4 5" key="1">
    <citation type="submission" date="2018-01" db="EMBL/GenBank/DDBJ databases">
        <title>Draft genome sequences of six Vibrio diazotrophicus strains isolated from deep-sea sediments of the Baltic Sea.</title>
        <authorList>
            <person name="Castillo D."/>
            <person name="Vandieken V."/>
            <person name="Chiang O."/>
            <person name="Middelboe M."/>
        </authorList>
    </citation>
    <scope>NUCLEOTIDE SEQUENCE [LARGE SCALE GENOMIC DNA]</scope>
    <source>
        <strain evidence="4 5">60.27F</strain>
    </source>
</reference>